<dbReference type="Proteomes" id="UP000054558">
    <property type="component" value="Unassembled WGS sequence"/>
</dbReference>
<feature type="binding site" evidence="12">
    <location>
        <begin position="76"/>
        <end position="78"/>
    </location>
    <ligand>
        <name>substrate</name>
    </ligand>
</feature>
<dbReference type="InterPro" id="IPR011611">
    <property type="entry name" value="PfkB_dom"/>
</dbReference>
<dbReference type="PROSITE" id="PS00584">
    <property type="entry name" value="PFKB_KINASES_2"/>
    <property type="match status" value="1"/>
</dbReference>
<sequence length="381" mass="39471">MRSSPHWHVCLAPRKRAQCVLGAEKQASSFARPIRPKKPTEMDPLRAKATPAGNSQTESAPSQLPLKPLVVVGSINADIYVEVDRLPKPGETLAAGSGYTLPGGKGANQAACAAKLGYPTYFVGQVGEDGQAIMLRDELQQCGVRTDHLRSVSGPSGQAIVMLQPGGQNSIIIVGGANTAWPELSPGQRLTSEARSLIRGAGAVLLQREVPEEINLEAAAVAESAGVTVVLDCGGADGPVSEALLQKVSVISPNETELARLTGRPTDTPDEVNGAAGLLKRQQHLSVLVKLGEQGSLLFPAVGEPLRQPAVPAPSVVDTTGAGDTFTAAYAVATLEGRSSKDALAFAALCASLCVRSKGAMPSMPDRATVDKELKATQAVA</sequence>
<dbReference type="CDD" id="cd01174">
    <property type="entry name" value="ribokinase"/>
    <property type="match status" value="1"/>
</dbReference>
<dbReference type="STRING" id="105231.A0A1Y1HNK6"/>
<dbReference type="InterPro" id="IPR011877">
    <property type="entry name" value="Ribokinase"/>
</dbReference>
<dbReference type="Gene3D" id="3.40.1190.20">
    <property type="match status" value="1"/>
</dbReference>
<evidence type="ECO:0000256" key="11">
    <source>
        <dbReference type="ARBA" id="ARBA00023277"/>
    </source>
</evidence>
<feature type="binding site" evidence="12">
    <location>
        <position position="318"/>
    </location>
    <ligand>
        <name>K(+)</name>
        <dbReference type="ChEBI" id="CHEBI:29103"/>
    </ligand>
</feature>
<comment type="catalytic activity">
    <reaction evidence="12">
        <text>D-ribose + ATP = D-ribose 5-phosphate + ADP + H(+)</text>
        <dbReference type="Rhea" id="RHEA:13697"/>
        <dbReference type="ChEBI" id="CHEBI:15378"/>
        <dbReference type="ChEBI" id="CHEBI:30616"/>
        <dbReference type="ChEBI" id="CHEBI:47013"/>
        <dbReference type="ChEBI" id="CHEBI:78346"/>
        <dbReference type="ChEBI" id="CHEBI:456216"/>
        <dbReference type="EC" id="2.7.1.15"/>
    </reaction>
</comment>
<evidence type="ECO:0000256" key="9">
    <source>
        <dbReference type="ARBA" id="ARBA00022842"/>
    </source>
</evidence>
<dbReference type="PANTHER" id="PTHR10584:SF166">
    <property type="entry name" value="RIBOKINASE"/>
    <property type="match status" value="1"/>
</dbReference>
<feature type="active site" description="Proton acceptor" evidence="12">
    <location>
        <position position="324"/>
    </location>
</feature>
<evidence type="ECO:0000256" key="8">
    <source>
        <dbReference type="ARBA" id="ARBA00022840"/>
    </source>
</evidence>
<dbReference type="OrthoDB" id="415590at2759"/>
<feature type="binding site" evidence="12">
    <location>
        <position position="254"/>
    </location>
    <ligand>
        <name>ATP</name>
        <dbReference type="ChEBI" id="CHEBI:30616"/>
    </ligand>
</feature>
<proteinExistence type="inferred from homology"/>
<evidence type="ECO:0000256" key="6">
    <source>
        <dbReference type="ARBA" id="ARBA00022741"/>
    </source>
</evidence>
<keyword evidence="16" id="KW-1185">Reference proteome</keyword>
<comment type="similarity">
    <text evidence="12">Belongs to the carbohydrate kinase PfkB family. Ribokinase subfamily.</text>
</comment>
<dbReference type="GO" id="GO:0004747">
    <property type="term" value="F:ribokinase activity"/>
    <property type="evidence" value="ECO:0000318"/>
    <property type="project" value="GO_Central"/>
</dbReference>
<feature type="binding site" evidence="12">
    <location>
        <begin position="290"/>
        <end position="295"/>
    </location>
    <ligand>
        <name>ATP</name>
        <dbReference type="ChEBI" id="CHEBI:30616"/>
    </ligand>
</feature>
<dbReference type="GO" id="GO:0005829">
    <property type="term" value="C:cytosol"/>
    <property type="evidence" value="ECO:0000318"/>
    <property type="project" value="GO_Central"/>
</dbReference>
<evidence type="ECO:0000256" key="5">
    <source>
        <dbReference type="ARBA" id="ARBA00022723"/>
    </source>
</evidence>
<evidence type="ECO:0000256" key="2">
    <source>
        <dbReference type="ARBA" id="ARBA00012035"/>
    </source>
</evidence>
<dbReference type="InterPro" id="IPR029056">
    <property type="entry name" value="Ribokinase-like"/>
</dbReference>
<dbReference type="InterPro" id="IPR002139">
    <property type="entry name" value="Ribo/fructo_kinase"/>
</dbReference>
<keyword evidence="9 12" id="KW-0460">Magnesium</keyword>
<dbReference type="PRINTS" id="PR00990">
    <property type="entry name" value="RIBOKINASE"/>
</dbReference>
<evidence type="ECO:0000256" key="7">
    <source>
        <dbReference type="ARBA" id="ARBA00022777"/>
    </source>
</evidence>
<dbReference type="Pfam" id="PF00294">
    <property type="entry name" value="PfkB"/>
    <property type="match status" value="1"/>
</dbReference>
<evidence type="ECO:0000256" key="1">
    <source>
        <dbReference type="ARBA" id="ARBA00005380"/>
    </source>
</evidence>
<keyword evidence="6 12" id="KW-0547">Nucleotide-binding</keyword>
<feature type="binding site" evidence="12">
    <location>
        <begin position="104"/>
        <end position="108"/>
    </location>
    <ligand>
        <name>substrate</name>
    </ligand>
</feature>
<keyword evidence="12" id="KW-0963">Cytoplasm</keyword>
<dbReference type="AlphaFoldDB" id="A0A1Y1HNK6"/>
<feature type="binding site" evidence="12">
    <location>
        <position position="357"/>
    </location>
    <ligand>
        <name>K(+)</name>
        <dbReference type="ChEBI" id="CHEBI:29103"/>
    </ligand>
</feature>
<keyword evidence="7 12" id="KW-0418">Kinase</keyword>
<feature type="domain" description="Carbohydrate kinase PfkB" evidence="14">
    <location>
        <begin position="69"/>
        <end position="366"/>
    </location>
</feature>
<evidence type="ECO:0000256" key="3">
    <source>
        <dbReference type="ARBA" id="ARBA00016943"/>
    </source>
</evidence>
<organism evidence="15 16">
    <name type="scientific">Klebsormidium nitens</name>
    <name type="common">Green alga</name>
    <name type="synonym">Ulothrix nitens</name>
    <dbReference type="NCBI Taxonomy" id="105231"/>
    <lineage>
        <taxon>Eukaryota</taxon>
        <taxon>Viridiplantae</taxon>
        <taxon>Streptophyta</taxon>
        <taxon>Klebsormidiophyceae</taxon>
        <taxon>Klebsormidiales</taxon>
        <taxon>Klebsormidiaceae</taxon>
        <taxon>Klebsormidium</taxon>
    </lineage>
</organism>
<comment type="activity regulation">
    <text evidence="12">Activated by a monovalent cation that binds near, but not in, the active site. The most likely occupant of the site in vivo is potassium. Ion binding induces a conformational change that may alter substrate affinity.</text>
</comment>
<evidence type="ECO:0000313" key="16">
    <source>
        <dbReference type="Proteomes" id="UP000054558"/>
    </source>
</evidence>
<evidence type="ECO:0000256" key="12">
    <source>
        <dbReference type="HAMAP-Rule" id="MF_03215"/>
    </source>
</evidence>
<comment type="cofactor">
    <cofactor evidence="12">
        <name>Mg(2+)</name>
        <dbReference type="ChEBI" id="CHEBI:18420"/>
    </cofactor>
    <text evidence="12">Requires a divalent cation, most likely magnesium in vivo, as an electrophilic catalyst to aid phosphoryl group transfer. It is the chelate of the metal and the nucleotide that is the actual substrate.</text>
</comment>
<comment type="pathway">
    <text evidence="12">Carbohydrate metabolism; D-ribose degradation; D-ribose 5-phosphate from beta-D-ribopyranose: step 2/2.</text>
</comment>
<dbReference type="EC" id="2.7.1.15" evidence="2 12"/>
<comment type="subcellular location">
    <subcellularLocation>
        <location evidence="12">Cytoplasm</location>
    </subcellularLocation>
    <subcellularLocation>
        <location evidence="12">Nucleus</location>
    </subcellularLocation>
</comment>
<evidence type="ECO:0000256" key="13">
    <source>
        <dbReference type="SAM" id="MobiDB-lite"/>
    </source>
</evidence>
<feature type="region of interest" description="Disordered" evidence="13">
    <location>
        <begin position="30"/>
        <end position="62"/>
    </location>
</feature>
<gene>
    <name evidence="15" type="ORF">KFL_000340160</name>
</gene>
<feature type="binding site" evidence="12">
    <location>
        <position position="324"/>
    </location>
    <ligand>
        <name>substrate</name>
    </ligand>
</feature>
<keyword evidence="5 12" id="KW-0479">Metal-binding</keyword>
<feature type="binding site" evidence="12">
    <location>
        <position position="363"/>
    </location>
    <ligand>
        <name>K(+)</name>
        <dbReference type="ChEBI" id="CHEBI:29103"/>
    </ligand>
</feature>
<evidence type="ECO:0000256" key="4">
    <source>
        <dbReference type="ARBA" id="ARBA00022679"/>
    </source>
</evidence>
<evidence type="ECO:0000313" key="15">
    <source>
        <dbReference type="EMBL" id="GAQ79613.1"/>
    </source>
</evidence>
<comment type="function">
    <text evidence="12">Catalyzes the phosphorylation of ribose at O-5 in a reaction requiring ATP and magnesium. The resulting D-ribose-5-phosphate can then be used either for sythesis of nucleotides, histidine, and tryptophan, or as a component of the pentose phosphate pathway.</text>
</comment>
<comment type="caution">
    <text evidence="12">Lacks conserved residue(s) required for the propagation of feature annotation.</text>
</comment>
<feature type="compositionally biased region" description="Polar residues" evidence="13">
    <location>
        <begin position="52"/>
        <end position="62"/>
    </location>
</feature>
<dbReference type="SUPFAM" id="SSF53613">
    <property type="entry name" value="Ribokinase-like"/>
    <property type="match status" value="1"/>
</dbReference>
<keyword evidence="4 12" id="KW-0808">Transferase</keyword>
<dbReference type="InterPro" id="IPR002173">
    <property type="entry name" value="Carboh/pur_kinase_PfkB_CS"/>
</dbReference>
<feature type="binding site" evidence="12">
    <location>
        <position position="359"/>
    </location>
    <ligand>
        <name>K(+)</name>
        <dbReference type="ChEBI" id="CHEBI:29103"/>
    </ligand>
</feature>
<keyword evidence="11 12" id="KW-0119">Carbohydrate metabolism</keyword>
<dbReference type="OMA" id="DIVLIQQ"/>
<feature type="binding site" evidence="12">
    <location>
        <begin position="323"/>
        <end position="324"/>
    </location>
    <ligand>
        <name>ATP</name>
        <dbReference type="ChEBI" id="CHEBI:30616"/>
    </ligand>
</feature>
<dbReference type="GO" id="GO:0005634">
    <property type="term" value="C:nucleus"/>
    <property type="evidence" value="ECO:0007669"/>
    <property type="project" value="UniProtKB-SubCell"/>
</dbReference>
<comment type="subunit">
    <text evidence="12">Homodimer.</text>
</comment>
<feature type="binding site" evidence="12">
    <location>
        <position position="209"/>
    </location>
    <ligand>
        <name>substrate</name>
    </ligand>
</feature>
<name>A0A1Y1HNK6_KLENI</name>
<evidence type="ECO:0000259" key="14">
    <source>
        <dbReference type="Pfam" id="PF00294"/>
    </source>
</evidence>
<feature type="binding site" evidence="12">
    <location>
        <position position="320"/>
    </location>
    <ligand>
        <name>K(+)</name>
        <dbReference type="ChEBI" id="CHEBI:29103"/>
    </ligand>
</feature>
<comment type="similarity">
    <text evidence="1">Belongs to the carbohydrate kinase pfkB family.</text>
</comment>
<keyword evidence="8 12" id="KW-0067">ATP-binding</keyword>
<keyword evidence="12" id="KW-0539">Nucleus</keyword>
<feature type="binding site" evidence="12">
    <location>
        <position position="354"/>
    </location>
    <ligand>
        <name>K(+)</name>
        <dbReference type="ChEBI" id="CHEBI:29103"/>
    </ligand>
</feature>
<dbReference type="GO" id="GO:0005524">
    <property type="term" value="F:ATP binding"/>
    <property type="evidence" value="ECO:0007669"/>
    <property type="project" value="UniProtKB-UniRule"/>
</dbReference>
<evidence type="ECO:0000256" key="10">
    <source>
        <dbReference type="ARBA" id="ARBA00022958"/>
    </source>
</evidence>
<dbReference type="UniPathway" id="UPA00916">
    <property type="reaction ID" value="UER00889"/>
</dbReference>
<reference evidence="15 16" key="1">
    <citation type="journal article" date="2014" name="Nat. Commun.">
        <title>Klebsormidium flaccidum genome reveals primary factors for plant terrestrial adaptation.</title>
        <authorList>
            <person name="Hori K."/>
            <person name="Maruyama F."/>
            <person name="Fujisawa T."/>
            <person name="Togashi T."/>
            <person name="Yamamoto N."/>
            <person name="Seo M."/>
            <person name="Sato S."/>
            <person name="Yamada T."/>
            <person name="Mori H."/>
            <person name="Tajima N."/>
            <person name="Moriyama T."/>
            <person name="Ikeuchi M."/>
            <person name="Watanabe M."/>
            <person name="Wada H."/>
            <person name="Kobayashi K."/>
            <person name="Saito M."/>
            <person name="Masuda T."/>
            <person name="Sasaki-Sekimoto Y."/>
            <person name="Mashiguchi K."/>
            <person name="Awai K."/>
            <person name="Shimojima M."/>
            <person name="Masuda S."/>
            <person name="Iwai M."/>
            <person name="Nobusawa T."/>
            <person name="Narise T."/>
            <person name="Kondo S."/>
            <person name="Saito H."/>
            <person name="Sato R."/>
            <person name="Murakawa M."/>
            <person name="Ihara Y."/>
            <person name="Oshima-Yamada Y."/>
            <person name="Ohtaka K."/>
            <person name="Satoh M."/>
            <person name="Sonobe K."/>
            <person name="Ishii M."/>
            <person name="Ohtani R."/>
            <person name="Kanamori-Sato M."/>
            <person name="Honoki R."/>
            <person name="Miyazaki D."/>
            <person name="Mochizuki H."/>
            <person name="Umetsu J."/>
            <person name="Higashi K."/>
            <person name="Shibata D."/>
            <person name="Kamiya Y."/>
            <person name="Sato N."/>
            <person name="Nakamura Y."/>
            <person name="Tabata S."/>
            <person name="Ida S."/>
            <person name="Kurokawa K."/>
            <person name="Ohta H."/>
        </authorList>
    </citation>
    <scope>NUCLEOTIDE SEQUENCE [LARGE SCALE GENOMIC DNA]</scope>
    <source>
        <strain evidence="15 16">NIES-2285</strain>
    </source>
</reference>
<dbReference type="GO" id="GO:0019303">
    <property type="term" value="P:D-ribose catabolic process"/>
    <property type="evidence" value="ECO:0007669"/>
    <property type="project" value="UniProtKB-UniRule"/>
</dbReference>
<accession>A0A1Y1HNK6</accession>
<dbReference type="GO" id="GO:0046872">
    <property type="term" value="F:metal ion binding"/>
    <property type="evidence" value="ECO:0007669"/>
    <property type="project" value="UniProtKB-KW"/>
</dbReference>
<keyword evidence="10 12" id="KW-0630">Potassium</keyword>
<protein>
    <recommendedName>
        <fullName evidence="3 12">Ribokinase</fullName>
        <shortName evidence="12">RK</shortName>
        <ecNumber evidence="2 12">2.7.1.15</ecNumber>
    </recommendedName>
</protein>
<dbReference type="HAMAP" id="MF_01987">
    <property type="entry name" value="Ribokinase"/>
    <property type="match status" value="1"/>
</dbReference>
<dbReference type="EMBL" id="DF236983">
    <property type="protein sequence ID" value="GAQ79613.1"/>
    <property type="molecule type" value="Genomic_DNA"/>
</dbReference>
<dbReference type="PANTHER" id="PTHR10584">
    <property type="entry name" value="SUGAR KINASE"/>
    <property type="match status" value="1"/>
</dbReference>